<dbReference type="SUPFAM" id="SSF55729">
    <property type="entry name" value="Acyl-CoA N-acyltransferases (Nat)"/>
    <property type="match status" value="1"/>
</dbReference>
<evidence type="ECO:0000313" key="2">
    <source>
        <dbReference type="EMBL" id="HAR52607.1"/>
    </source>
</evidence>
<reference evidence="2 3" key="1">
    <citation type="journal article" date="2018" name="Nat. Biotechnol.">
        <title>A standardized bacterial taxonomy based on genome phylogeny substantially revises the tree of life.</title>
        <authorList>
            <person name="Parks D.H."/>
            <person name="Chuvochina M."/>
            <person name="Waite D.W."/>
            <person name="Rinke C."/>
            <person name="Skarshewski A."/>
            <person name="Chaumeil P.A."/>
            <person name="Hugenholtz P."/>
        </authorList>
    </citation>
    <scope>NUCLEOTIDE SEQUENCE [LARGE SCALE GENOMIC DNA]</scope>
    <source>
        <strain evidence="2">UBA9169</strain>
    </source>
</reference>
<sequence length="169" mass="18809">MSQSLTALRPVAERDHPVLSELRQDVVLQRMLLGAAEPITEPVADWLTRRAAAGWIMTVTDAADTCLGYVQLFDRHDNNRTAWFGICLALQARGRGHGRAATLQTLEIARTEMNLRKVSLKVRADNPASRLYSRLGFRAVGTQRAEYDDGATLHDVVIMEYLFDGRSAA</sequence>
<proteinExistence type="predicted"/>
<dbReference type="Pfam" id="PF13302">
    <property type="entry name" value="Acetyltransf_3"/>
    <property type="match status" value="1"/>
</dbReference>
<dbReference type="PANTHER" id="PTHR43415:SF3">
    <property type="entry name" value="GNAT-FAMILY ACETYLTRANSFERASE"/>
    <property type="match status" value="1"/>
</dbReference>
<gene>
    <name evidence="2" type="ORF">DCS45_12135</name>
</gene>
<organism evidence="2 3">
    <name type="scientific">Roseovarius nubinhibens</name>
    <dbReference type="NCBI Taxonomy" id="314263"/>
    <lineage>
        <taxon>Bacteria</taxon>
        <taxon>Pseudomonadati</taxon>
        <taxon>Pseudomonadota</taxon>
        <taxon>Alphaproteobacteria</taxon>
        <taxon>Rhodobacterales</taxon>
        <taxon>Roseobacteraceae</taxon>
        <taxon>Roseovarius</taxon>
    </lineage>
</organism>
<comment type="caution">
    <text evidence="2">The sequence shown here is derived from an EMBL/GenBank/DDBJ whole genome shotgun (WGS) entry which is preliminary data.</text>
</comment>
<dbReference type="AlphaFoldDB" id="A0A348WDJ5"/>
<dbReference type="GO" id="GO:0016747">
    <property type="term" value="F:acyltransferase activity, transferring groups other than amino-acyl groups"/>
    <property type="evidence" value="ECO:0007669"/>
    <property type="project" value="InterPro"/>
</dbReference>
<dbReference type="EMBL" id="DMVW01000118">
    <property type="protein sequence ID" value="HAR52607.1"/>
    <property type="molecule type" value="Genomic_DNA"/>
</dbReference>
<dbReference type="PROSITE" id="PS51186">
    <property type="entry name" value="GNAT"/>
    <property type="match status" value="1"/>
</dbReference>
<dbReference type="Gene3D" id="3.40.630.30">
    <property type="match status" value="1"/>
</dbReference>
<name>A0A348WDJ5_9RHOB</name>
<evidence type="ECO:0000259" key="1">
    <source>
        <dbReference type="PROSITE" id="PS51186"/>
    </source>
</evidence>
<evidence type="ECO:0000313" key="3">
    <source>
        <dbReference type="Proteomes" id="UP000264719"/>
    </source>
</evidence>
<dbReference type="RefSeq" id="WP_339852386.1">
    <property type="nucleotide sequence ID" value="NZ_CAXAXR010000003.1"/>
</dbReference>
<dbReference type="Proteomes" id="UP000264719">
    <property type="component" value="Unassembled WGS sequence"/>
</dbReference>
<dbReference type="InterPro" id="IPR016181">
    <property type="entry name" value="Acyl_CoA_acyltransferase"/>
</dbReference>
<dbReference type="InterPro" id="IPR000182">
    <property type="entry name" value="GNAT_dom"/>
</dbReference>
<keyword evidence="2" id="KW-0808">Transferase</keyword>
<feature type="domain" description="N-acetyltransferase" evidence="1">
    <location>
        <begin position="6"/>
        <end position="164"/>
    </location>
</feature>
<dbReference type="PANTHER" id="PTHR43415">
    <property type="entry name" value="SPERMIDINE N(1)-ACETYLTRANSFERASE"/>
    <property type="match status" value="1"/>
</dbReference>
<accession>A0A348WDJ5</accession>
<protein>
    <submittedName>
        <fullName evidence="2">N-acetyltransferase</fullName>
    </submittedName>
</protein>